<accession>A0A6J4LK31</accession>
<feature type="compositionally biased region" description="Polar residues" evidence="3">
    <location>
        <begin position="41"/>
        <end position="50"/>
    </location>
</feature>
<dbReference type="PANTHER" id="PTHR38340">
    <property type="entry name" value="S-LAYER PROTEIN"/>
    <property type="match status" value="1"/>
</dbReference>
<evidence type="ECO:0000256" key="3">
    <source>
        <dbReference type="SAM" id="MobiDB-lite"/>
    </source>
</evidence>
<evidence type="ECO:0000313" key="5">
    <source>
        <dbReference type="EMBL" id="CAA9333952.1"/>
    </source>
</evidence>
<evidence type="ECO:0000256" key="2">
    <source>
        <dbReference type="ARBA" id="ARBA00022525"/>
    </source>
</evidence>
<feature type="chain" id="PRO_5039035496" evidence="4">
    <location>
        <begin position="32"/>
        <end position="435"/>
    </location>
</feature>
<reference evidence="5" key="1">
    <citation type="submission" date="2020-02" db="EMBL/GenBank/DDBJ databases">
        <authorList>
            <person name="Meier V. D."/>
        </authorList>
    </citation>
    <scope>NUCLEOTIDE SEQUENCE</scope>
    <source>
        <strain evidence="5">AVDCRST_MAG46</strain>
    </source>
</reference>
<dbReference type="Gene3D" id="2.150.10.10">
    <property type="entry name" value="Serralysin-like metalloprotease, C-terminal"/>
    <property type="match status" value="3"/>
</dbReference>
<dbReference type="InterPro" id="IPR018511">
    <property type="entry name" value="Hemolysin-typ_Ca-bd_CS"/>
</dbReference>
<dbReference type="AlphaFoldDB" id="A0A6J4LK31"/>
<organism evidence="5">
    <name type="scientific">uncultured Nocardioidaceae bacterium</name>
    <dbReference type="NCBI Taxonomy" id="253824"/>
    <lineage>
        <taxon>Bacteria</taxon>
        <taxon>Bacillati</taxon>
        <taxon>Actinomycetota</taxon>
        <taxon>Actinomycetes</taxon>
        <taxon>Propionibacteriales</taxon>
        <taxon>Nocardioidaceae</taxon>
        <taxon>environmental samples</taxon>
    </lineage>
</organism>
<dbReference type="PRINTS" id="PR00313">
    <property type="entry name" value="CABNDNGRPT"/>
</dbReference>
<feature type="region of interest" description="Disordered" evidence="3">
    <location>
        <begin position="41"/>
        <end position="61"/>
    </location>
</feature>
<keyword evidence="5" id="KW-0378">Hydrolase</keyword>
<dbReference type="GO" id="GO:0005509">
    <property type="term" value="F:calcium ion binding"/>
    <property type="evidence" value="ECO:0007669"/>
    <property type="project" value="InterPro"/>
</dbReference>
<protein>
    <submittedName>
        <fullName evidence="5">Alkaline phosphatase</fullName>
        <ecNumber evidence="5">3.1.3.1</ecNumber>
    </submittedName>
</protein>
<dbReference type="PROSITE" id="PS00330">
    <property type="entry name" value="HEMOLYSIN_CALCIUM"/>
    <property type="match status" value="2"/>
</dbReference>
<dbReference type="GO" id="GO:0005576">
    <property type="term" value="C:extracellular region"/>
    <property type="evidence" value="ECO:0007669"/>
    <property type="project" value="UniProtKB-SubCell"/>
</dbReference>
<gene>
    <name evidence="5" type="ORF">AVDCRST_MAG46-1572</name>
</gene>
<dbReference type="InterPro" id="IPR001343">
    <property type="entry name" value="Hemolysn_Ca-bd"/>
</dbReference>
<dbReference type="Pfam" id="PF00353">
    <property type="entry name" value="HemolysinCabind"/>
    <property type="match status" value="4"/>
</dbReference>
<dbReference type="InterPro" id="IPR011049">
    <property type="entry name" value="Serralysin-like_metalloprot_C"/>
</dbReference>
<name>A0A6J4LK31_9ACTN</name>
<evidence type="ECO:0000256" key="4">
    <source>
        <dbReference type="SAM" id="SignalP"/>
    </source>
</evidence>
<evidence type="ECO:0000256" key="1">
    <source>
        <dbReference type="ARBA" id="ARBA00004613"/>
    </source>
</evidence>
<keyword evidence="2" id="KW-0964">Secreted</keyword>
<keyword evidence="4" id="KW-0732">Signal</keyword>
<feature type="signal peptide" evidence="4">
    <location>
        <begin position="1"/>
        <end position="31"/>
    </location>
</feature>
<dbReference type="InterPro" id="IPR050557">
    <property type="entry name" value="RTX_toxin/Mannuronan_C5-epim"/>
</dbReference>
<dbReference type="SUPFAM" id="SSF51120">
    <property type="entry name" value="beta-Roll"/>
    <property type="match status" value="2"/>
</dbReference>
<comment type="subcellular location">
    <subcellularLocation>
        <location evidence="1">Secreted</location>
    </subcellularLocation>
</comment>
<dbReference type="EC" id="3.1.3.1" evidence="5"/>
<dbReference type="GO" id="GO:0004035">
    <property type="term" value="F:alkaline phosphatase activity"/>
    <property type="evidence" value="ECO:0007669"/>
    <property type="project" value="UniProtKB-EC"/>
</dbReference>
<sequence>MRGLLGVGMSFARRSVLVLVALVAASTPVAALPTVAATDSCPDSTPTLLGTSGDDRLTGTPGNDVIHGLAGDDVVEGLGGEDILCGGAGTDVLRGGDQGDDLYGGPNGLQQRYEDNPPDNVGDTLVPGAGDDHVDPGYDIETDADGGYIPDTISFRSAPAAVRVNLTLSTAVGEGSDILFTEATVQVIGSQHNDVLIGSEHGDDLRGIQGDDVLHGLGGNDLLDTDPVSYQTTRPGWDDRAYGGAGGDTIVLGNGNDLGRGATGRDNIIHGGGLTDIRAGAGNDYLDTYVRFGRDQHVVGGAGTDQLYLWSITDGGGDSVFARGRMDLGEGWIRMRRGDRVSLGRLAGIEELRAPHGVWTVIGTSEAEWIGGPDTSRSRLMIRAGGGDDRISGTPGDDLLHGGDGTDRVVNDGGRDVCVSIERYHSGDRCEVNRE</sequence>
<dbReference type="EMBL" id="CADCUD010000100">
    <property type="protein sequence ID" value="CAA9333952.1"/>
    <property type="molecule type" value="Genomic_DNA"/>
</dbReference>
<proteinExistence type="predicted"/>
<dbReference type="PANTHER" id="PTHR38340:SF1">
    <property type="entry name" value="S-LAYER PROTEIN"/>
    <property type="match status" value="1"/>
</dbReference>